<dbReference type="AlphaFoldDB" id="A0A1Q9AR40"/>
<name>A0A1Q9AR40_9HYPH</name>
<dbReference type="Proteomes" id="UP000186364">
    <property type="component" value="Unassembled WGS sequence"/>
</dbReference>
<keyword evidence="2" id="KW-1185">Reference proteome</keyword>
<dbReference type="EMBL" id="MKIP01000059">
    <property type="protein sequence ID" value="OLP57903.1"/>
    <property type="molecule type" value="Genomic_DNA"/>
</dbReference>
<sequence>MDMRMLRRRVFTVGFEKPDRLFHTSNSRWKPCTTLLDIPGTERLLPASYIMMLRRNSATTI</sequence>
<comment type="caution">
    <text evidence="1">The sequence shown here is derived from an EMBL/GenBank/DDBJ whole genome shotgun (WGS) entry which is preliminary data.</text>
</comment>
<evidence type="ECO:0000313" key="2">
    <source>
        <dbReference type="Proteomes" id="UP000186364"/>
    </source>
</evidence>
<gene>
    <name evidence="1" type="ORF">BJF93_13765</name>
</gene>
<protein>
    <submittedName>
        <fullName evidence="1">Uncharacterized protein</fullName>
    </submittedName>
</protein>
<evidence type="ECO:0000313" key="1">
    <source>
        <dbReference type="EMBL" id="OLP57903.1"/>
    </source>
</evidence>
<organism evidence="1 2">
    <name type="scientific">Xaviernesmea oryzae</name>
    <dbReference type="NCBI Taxonomy" id="464029"/>
    <lineage>
        <taxon>Bacteria</taxon>
        <taxon>Pseudomonadati</taxon>
        <taxon>Pseudomonadota</taxon>
        <taxon>Alphaproteobacteria</taxon>
        <taxon>Hyphomicrobiales</taxon>
        <taxon>Rhizobiaceae</taxon>
        <taxon>Rhizobium/Agrobacterium group</taxon>
        <taxon>Xaviernesmea</taxon>
    </lineage>
</organism>
<proteinExistence type="predicted"/>
<reference evidence="1 2" key="1">
    <citation type="submission" date="2016-09" db="EMBL/GenBank/DDBJ databases">
        <title>Rhizobium sp. nov., a novel species isolated from the rice rhizosphere.</title>
        <authorList>
            <person name="Zhao J."/>
            <person name="Zhang X."/>
        </authorList>
    </citation>
    <scope>NUCLEOTIDE SEQUENCE [LARGE SCALE GENOMIC DNA]</scope>
    <source>
        <strain evidence="1 2">1.7048</strain>
    </source>
</reference>
<accession>A0A1Q9AR40</accession>